<dbReference type="InterPro" id="IPR013154">
    <property type="entry name" value="ADH-like_N"/>
</dbReference>
<dbReference type="InterPro" id="IPR013149">
    <property type="entry name" value="ADH-like_C"/>
</dbReference>
<keyword evidence="5" id="KW-1185">Reference proteome</keyword>
<dbReference type="PANTHER" id="PTHR44154:SF1">
    <property type="entry name" value="QUINONE OXIDOREDUCTASE"/>
    <property type="match status" value="1"/>
</dbReference>
<dbReference type="Gene3D" id="3.40.50.720">
    <property type="entry name" value="NAD(P)-binding Rossmann-like Domain"/>
    <property type="match status" value="1"/>
</dbReference>
<dbReference type="SUPFAM" id="SSF51735">
    <property type="entry name" value="NAD(P)-binding Rossmann-fold domains"/>
    <property type="match status" value="1"/>
</dbReference>
<dbReference type="InterPro" id="IPR051603">
    <property type="entry name" value="Zinc-ADH_QOR/CCCR"/>
</dbReference>
<accession>A0A239NFY6</accession>
<dbReference type="AlphaFoldDB" id="A0A239NFY6"/>
<evidence type="ECO:0000259" key="3">
    <source>
        <dbReference type="SMART" id="SM00829"/>
    </source>
</evidence>
<proteinExistence type="predicted"/>
<evidence type="ECO:0000256" key="1">
    <source>
        <dbReference type="ARBA" id="ARBA00022857"/>
    </source>
</evidence>
<dbReference type="SUPFAM" id="SSF50129">
    <property type="entry name" value="GroES-like"/>
    <property type="match status" value="1"/>
</dbReference>
<dbReference type="GO" id="GO:0016491">
    <property type="term" value="F:oxidoreductase activity"/>
    <property type="evidence" value="ECO:0007669"/>
    <property type="project" value="InterPro"/>
</dbReference>
<keyword evidence="1" id="KW-0521">NADP</keyword>
<feature type="domain" description="Enoyl reductase (ER)" evidence="3">
    <location>
        <begin position="17"/>
        <end position="328"/>
    </location>
</feature>
<evidence type="ECO:0000313" key="5">
    <source>
        <dbReference type="Proteomes" id="UP000198282"/>
    </source>
</evidence>
<dbReference type="Gene3D" id="3.90.180.10">
    <property type="entry name" value="Medium-chain alcohol dehydrogenases, catalytic domain"/>
    <property type="match status" value="1"/>
</dbReference>
<dbReference type="SMART" id="SM00829">
    <property type="entry name" value="PKS_ER"/>
    <property type="match status" value="1"/>
</dbReference>
<dbReference type="Pfam" id="PF08240">
    <property type="entry name" value="ADH_N"/>
    <property type="match status" value="1"/>
</dbReference>
<dbReference type="EMBL" id="FZOD01000056">
    <property type="protein sequence ID" value="SNT53208.1"/>
    <property type="molecule type" value="Genomic_DNA"/>
</dbReference>
<sequence length="330" mass="34959">MMSGQETMTAAYVTRPGPADEIRVGRLRMPEPGSSEVLVKVRALAVNHVDTFVRSGAYRTRLPYPFVIGRDLVGTVVTTAPGFAPGDTVWCDSLGLDGRQGSFSEYAAVPADRLYHLPGDVDPENAVASLHTAATAHIGLFREAGLRIGETVVVAGAGGGVGTATVQLAAAAGARVVATARPDDFDWCRRCGADEVVDYHDPDMYAEIAKLAPDGVDVFWDNAGRHHLERTVPLLARGGRMIIMAGLGVTPVLPVGQLYTRDASLRGFVISNATVAELAAAATAINHLLARGTLVSRIGTRLPLTEAARSHRLQEGAEPHHPRGRIVVLP</sequence>
<dbReference type="InterPro" id="IPR020843">
    <property type="entry name" value="ER"/>
</dbReference>
<dbReference type="InterPro" id="IPR011032">
    <property type="entry name" value="GroES-like_sf"/>
</dbReference>
<dbReference type="Pfam" id="PF00107">
    <property type="entry name" value="ADH_zinc_N"/>
    <property type="match status" value="1"/>
</dbReference>
<name>A0A239NFY6_9ACTN</name>
<evidence type="ECO:0000256" key="2">
    <source>
        <dbReference type="SAM" id="MobiDB-lite"/>
    </source>
</evidence>
<protein>
    <submittedName>
        <fullName evidence="4">NADPH:quinone reductase</fullName>
    </submittedName>
</protein>
<dbReference type="PANTHER" id="PTHR44154">
    <property type="entry name" value="QUINONE OXIDOREDUCTASE"/>
    <property type="match status" value="1"/>
</dbReference>
<dbReference type="Proteomes" id="UP000198282">
    <property type="component" value="Unassembled WGS sequence"/>
</dbReference>
<feature type="region of interest" description="Disordered" evidence="2">
    <location>
        <begin position="310"/>
        <end position="330"/>
    </location>
</feature>
<evidence type="ECO:0000313" key="4">
    <source>
        <dbReference type="EMBL" id="SNT53208.1"/>
    </source>
</evidence>
<dbReference type="InterPro" id="IPR036291">
    <property type="entry name" value="NAD(P)-bd_dom_sf"/>
</dbReference>
<feature type="compositionally biased region" description="Basic and acidic residues" evidence="2">
    <location>
        <begin position="310"/>
        <end position="321"/>
    </location>
</feature>
<organism evidence="4 5">
    <name type="scientific">Streptosporangium subroseum</name>
    <dbReference type="NCBI Taxonomy" id="106412"/>
    <lineage>
        <taxon>Bacteria</taxon>
        <taxon>Bacillati</taxon>
        <taxon>Actinomycetota</taxon>
        <taxon>Actinomycetes</taxon>
        <taxon>Streptosporangiales</taxon>
        <taxon>Streptosporangiaceae</taxon>
        <taxon>Streptosporangium</taxon>
    </lineage>
</organism>
<gene>
    <name evidence="4" type="ORF">SAMN05216276_105613</name>
</gene>
<reference evidence="4 5" key="1">
    <citation type="submission" date="2017-06" db="EMBL/GenBank/DDBJ databases">
        <authorList>
            <person name="Kim H.J."/>
            <person name="Triplett B.A."/>
        </authorList>
    </citation>
    <scope>NUCLEOTIDE SEQUENCE [LARGE SCALE GENOMIC DNA]</scope>
    <source>
        <strain evidence="4 5">CGMCC 4.2132</strain>
    </source>
</reference>